<dbReference type="Proteomes" id="UP001642360">
    <property type="component" value="Unassembled WGS sequence"/>
</dbReference>
<dbReference type="EMBL" id="CAUOFW020001584">
    <property type="protein sequence ID" value="CAK9146484.1"/>
    <property type="molecule type" value="Genomic_DNA"/>
</dbReference>
<organism evidence="2 3">
    <name type="scientific">Ilex paraguariensis</name>
    <name type="common">yerba mate</name>
    <dbReference type="NCBI Taxonomy" id="185542"/>
    <lineage>
        <taxon>Eukaryota</taxon>
        <taxon>Viridiplantae</taxon>
        <taxon>Streptophyta</taxon>
        <taxon>Embryophyta</taxon>
        <taxon>Tracheophyta</taxon>
        <taxon>Spermatophyta</taxon>
        <taxon>Magnoliopsida</taxon>
        <taxon>eudicotyledons</taxon>
        <taxon>Gunneridae</taxon>
        <taxon>Pentapetalae</taxon>
        <taxon>asterids</taxon>
        <taxon>campanulids</taxon>
        <taxon>Aquifoliales</taxon>
        <taxon>Aquifoliaceae</taxon>
        <taxon>Ilex</taxon>
    </lineage>
</organism>
<feature type="region of interest" description="Disordered" evidence="1">
    <location>
        <begin position="1"/>
        <end position="57"/>
    </location>
</feature>
<feature type="compositionally biased region" description="Basic and acidic residues" evidence="1">
    <location>
        <begin position="36"/>
        <end position="49"/>
    </location>
</feature>
<protein>
    <submittedName>
        <fullName evidence="2">Uncharacterized protein</fullName>
    </submittedName>
</protein>
<keyword evidence="3" id="KW-1185">Reference proteome</keyword>
<gene>
    <name evidence="2" type="ORF">ILEXP_LOCUS14335</name>
</gene>
<feature type="non-terminal residue" evidence="2">
    <location>
        <position position="1"/>
    </location>
</feature>
<proteinExistence type="predicted"/>
<accession>A0ABC8RU04</accession>
<evidence type="ECO:0000313" key="3">
    <source>
        <dbReference type="Proteomes" id="UP001642360"/>
    </source>
</evidence>
<name>A0ABC8RU04_9AQUA</name>
<comment type="caution">
    <text evidence="2">The sequence shown here is derived from an EMBL/GenBank/DDBJ whole genome shotgun (WGS) entry which is preliminary data.</text>
</comment>
<evidence type="ECO:0000256" key="1">
    <source>
        <dbReference type="SAM" id="MobiDB-lite"/>
    </source>
</evidence>
<sequence length="57" mass="5953">VGLVMARTTQTGPGSPLPAGTGSCKRTEEAGPSGGEQRHMRNNDPRTESIKGQQCDV</sequence>
<reference evidence="2 3" key="1">
    <citation type="submission" date="2024-02" db="EMBL/GenBank/DDBJ databases">
        <authorList>
            <person name="Vignale AGUSTIN F."/>
            <person name="Sosa J E."/>
            <person name="Modenutti C."/>
        </authorList>
    </citation>
    <scope>NUCLEOTIDE SEQUENCE [LARGE SCALE GENOMIC DNA]</scope>
</reference>
<dbReference type="AlphaFoldDB" id="A0ABC8RU04"/>
<evidence type="ECO:0000313" key="2">
    <source>
        <dbReference type="EMBL" id="CAK9146484.1"/>
    </source>
</evidence>